<keyword evidence="3" id="KW-1185">Reference proteome</keyword>
<reference evidence="3" key="1">
    <citation type="journal article" date="2019" name="Int. J. Syst. Evol. Microbiol.">
        <title>The Global Catalogue of Microorganisms (GCM) 10K type strain sequencing project: providing services to taxonomists for standard genome sequencing and annotation.</title>
        <authorList>
            <consortium name="The Broad Institute Genomics Platform"/>
            <consortium name="The Broad Institute Genome Sequencing Center for Infectious Disease"/>
            <person name="Wu L."/>
            <person name="Ma J."/>
        </authorList>
    </citation>
    <scope>NUCLEOTIDE SEQUENCE [LARGE SCALE GENOMIC DNA]</scope>
    <source>
        <strain evidence="3">CCUG 53903</strain>
    </source>
</reference>
<name>A0ABW2S7F4_9BURK</name>
<evidence type="ECO:0000256" key="1">
    <source>
        <dbReference type="SAM" id="SignalP"/>
    </source>
</evidence>
<sequence length="107" mass="11283">MNALRVLSLVSSLALSVPLVAQASSFTHDVGGDAGVTFHPDHVASIKSRAEVNAELEAARKDGTLTLMQRGVFLPIKADGPPKSRVEVIAELERARQVGTLPPTGDK</sequence>
<feature type="chain" id="PRO_5045850647" evidence="1">
    <location>
        <begin position="24"/>
        <end position="107"/>
    </location>
</feature>
<protein>
    <submittedName>
        <fullName evidence="2">DUF4148 domain-containing protein</fullName>
    </submittedName>
</protein>
<accession>A0ABW2S7F4</accession>
<evidence type="ECO:0000313" key="3">
    <source>
        <dbReference type="Proteomes" id="UP001596457"/>
    </source>
</evidence>
<keyword evidence="1" id="KW-0732">Signal</keyword>
<dbReference type="Pfam" id="PF13663">
    <property type="entry name" value="DUF4148"/>
    <property type="match status" value="1"/>
</dbReference>
<proteinExistence type="predicted"/>
<comment type="caution">
    <text evidence="2">The sequence shown here is derived from an EMBL/GenBank/DDBJ whole genome shotgun (WGS) entry which is preliminary data.</text>
</comment>
<organism evidence="2 3">
    <name type="scientific">Hydrogenophaga defluvii</name>
    <dbReference type="NCBI Taxonomy" id="249410"/>
    <lineage>
        <taxon>Bacteria</taxon>
        <taxon>Pseudomonadati</taxon>
        <taxon>Pseudomonadota</taxon>
        <taxon>Betaproteobacteria</taxon>
        <taxon>Burkholderiales</taxon>
        <taxon>Comamonadaceae</taxon>
        <taxon>Hydrogenophaga</taxon>
    </lineage>
</organism>
<dbReference type="EMBL" id="JBHTBZ010000008">
    <property type="protein sequence ID" value="MFC7459379.1"/>
    <property type="molecule type" value="Genomic_DNA"/>
</dbReference>
<gene>
    <name evidence="2" type="ORF">ACFQU0_02930</name>
</gene>
<dbReference type="Proteomes" id="UP001596457">
    <property type="component" value="Unassembled WGS sequence"/>
</dbReference>
<dbReference type="RefSeq" id="WP_382198626.1">
    <property type="nucleotide sequence ID" value="NZ_JBHTBZ010000008.1"/>
</dbReference>
<dbReference type="InterPro" id="IPR025421">
    <property type="entry name" value="DUF4148"/>
</dbReference>
<evidence type="ECO:0000313" key="2">
    <source>
        <dbReference type="EMBL" id="MFC7459379.1"/>
    </source>
</evidence>
<feature type="signal peptide" evidence="1">
    <location>
        <begin position="1"/>
        <end position="23"/>
    </location>
</feature>